<reference evidence="1" key="2">
    <citation type="submission" date="2020-05" db="EMBL/GenBank/DDBJ databases">
        <authorList>
            <person name="Kim H.-S."/>
            <person name="Proctor R.H."/>
            <person name="Brown D.W."/>
        </authorList>
    </citation>
    <scope>NUCLEOTIDE SEQUENCE</scope>
    <source>
        <strain evidence="1">NRRL 45417</strain>
    </source>
</reference>
<organism evidence="1 2">
    <name type="scientific">Fusarium gaditjirri</name>
    <dbReference type="NCBI Taxonomy" id="282569"/>
    <lineage>
        <taxon>Eukaryota</taxon>
        <taxon>Fungi</taxon>
        <taxon>Dikarya</taxon>
        <taxon>Ascomycota</taxon>
        <taxon>Pezizomycotina</taxon>
        <taxon>Sordariomycetes</taxon>
        <taxon>Hypocreomycetidae</taxon>
        <taxon>Hypocreales</taxon>
        <taxon>Nectriaceae</taxon>
        <taxon>Fusarium</taxon>
        <taxon>Fusarium nisikadoi species complex</taxon>
    </lineage>
</organism>
<proteinExistence type="predicted"/>
<evidence type="ECO:0000313" key="2">
    <source>
        <dbReference type="Proteomes" id="UP000604273"/>
    </source>
</evidence>
<keyword evidence="2" id="KW-1185">Reference proteome</keyword>
<dbReference type="Proteomes" id="UP000604273">
    <property type="component" value="Unassembled WGS sequence"/>
</dbReference>
<evidence type="ECO:0000313" key="1">
    <source>
        <dbReference type="EMBL" id="KAF4944562.1"/>
    </source>
</evidence>
<sequence length="166" mass="18408">MTSPFQSSLPCRHGTTPATSVISTCAFHQALNRVVIPKLLGRLKQDDRFDSRTQKILPSDCSEESQTKQVSFKHSLITNLQEEIINTIALKIIIFYLPLPPVAPNSLIAQRDASFSNLNGFGRFDPRRGAGRYGRGCRGLNNIVDINELVAGRDGLGPVYNTPRRE</sequence>
<accession>A0A8H4SS54</accession>
<dbReference type="OrthoDB" id="3473305at2759"/>
<gene>
    <name evidence="1" type="ORF">FGADI_12601</name>
</gene>
<dbReference type="AlphaFoldDB" id="A0A8H4SS54"/>
<comment type="caution">
    <text evidence="1">The sequence shown here is derived from an EMBL/GenBank/DDBJ whole genome shotgun (WGS) entry which is preliminary data.</text>
</comment>
<reference evidence="1" key="1">
    <citation type="journal article" date="2020" name="BMC Genomics">
        <title>Correction to: Identification and distribution of gene clusters required for synthesis of sphingolipid metabolism inhibitors in diverse species of the filamentous fungus Fusarium.</title>
        <authorList>
            <person name="Kim H.S."/>
            <person name="Lohmar J.M."/>
            <person name="Busman M."/>
            <person name="Brown D.W."/>
            <person name="Naumann T.A."/>
            <person name="Divon H.H."/>
            <person name="Lysoe E."/>
            <person name="Uhlig S."/>
            <person name="Proctor R.H."/>
        </authorList>
    </citation>
    <scope>NUCLEOTIDE SEQUENCE</scope>
    <source>
        <strain evidence="1">NRRL 45417</strain>
    </source>
</reference>
<protein>
    <submittedName>
        <fullName evidence="1">Uncharacterized protein</fullName>
    </submittedName>
</protein>
<feature type="non-terminal residue" evidence="1">
    <location>
        <position position="1"/>
    </location>
</feature>
<dbReference type="EMBL" id="JABFAI010000426">
    <property type="protein sequence ID" value="KAF4944562.1"/>
    <property type="molecule type" value="Genomic_DNA"/>
</dbReference>
<name>A0A8H4SS54_9HYPO</name>